<evidence type="ECO:0000256" key="5">
    <source>
        <dbReference type="ARBA" id="ARBA00035294"/>
    </source>
</evidence>
<sequence>MAEAQKRLVREYETIYLLKADTPDEQVEEIKERLRAVVTREGGKVIRFTNQGKRKTAFAIGKNPRALYMHCLYIGGSGLVAELERNLKMIDTVVKFQSIRLADDVDFEARQVEQDIKVAPPEEDAARPREERSGEFGERSDGEAFEAPAEIGED</sequence>
<dbReference type="InterPro" id="IPR020814">
    <property type="entry name" value="Ribosomal_S6_plastid/chlpt"/>
</dbReference>
<accession>A0A7I9VQM8</accession>
<keyword evidence="2 6" id="KW-0689">Ribosomal protein</keyword>
<evidence type="ECO:0000313" key="8">
    <source>
        <dbReference type="EMBL" id="GEJ58661.1"/>
    </source>
</evidence>
<keyword evidence="6" id="KW-0699">rRNA-binding</keyword>
<protein>
    <recommendedName>
        <fullName evidence="5 6">Small ribosomal subunit protein bS6</fullName>
    </recommendedName>
</protein>
<dbReference type="Pfam" id="PF01250">
    <property type="entry name" value="Ribosomal_S6"/>
    <property type="match status" value="1"/>
</dbReference>
<evidence type="ECO:0000313" key="9">
    <source>
        <dbReference type="Proteomes" id="UP000503640"/>
    </source>
</evidence>
<evidence type="ECO:0000256" key="3">
    <source>
        <dbReference type="ARBA" id="ARBA00023274"/>
    </source>
</evidence>
<comment type="similarity">
    <text evidence="1 6">Belongs to the bacterial ribosomal protein bS6 family.</text>
</comment>
<comment type="function">
    <text evidence="4 6">Binds together with bS18 to 16S ribosomal RNA.</text>
</comment>
<evidence type="ECO:0000256" key="1">
    <source>
        <dbReference type="ARBA" id="ARBA00009512"/>
    </source>
</evidence>
<dbReference type="GO" id="GO:0003735">
    <property type="term" value="F:structural constituent of ribosome"/>
    <property type="evidence" value="ECO:0007669"/>
    <property type="project" value="InterPro"/>
</dbReference>
<gene>
    <name evidence="6" type="primary">rpsF</name>
    <name evidence="8" type="ORF">AMYX_34020</name>
</gene>
<feature type="compositionally biased region" description="Basic and acidic residues" evidence="7">
    <location>
        <begin position="124"/>
        <end position="142"/>
    </location>
</feature>
<organism evidence="8 9">
    <name type="scientific">Anaeromyxobacter diazotrophicus</name>
    <dbReference type="NCBI Taxonomy" id="2590199"/>
    <lineage>
        <taxon>Bacteria</taxon>
        <taxon>Pseudomonadati</taxon>
        <taxon>Myxococcota</taxon>
        <taxon>Myxococcia</taxon>
        <taxon>Myxococcales</taxon>
        <taxon>Cystobacterineae</taxon>
        <taxon>Anaeromyxobacteraceae</taxon>
        <taxon>Anaeromyxobacter</taxon>
    </lineage>
</organism>
<keyword evidence="3 6" id="KW-0687">Ribonucleoprotein</keyword>
<dbReference type="GO" id="GO:0006412">
    <property type="term" value="P:translation"/>
    <property type="evidence" value="ECO:0007669"/>
    <property type="project" value="UniProtKB-UniRule"/>
</dbReference>
<dbReference type="CDD" id="cd00473">
    <property type="entry name" value="bS6"/>
    <property type="match status" value="1"/>
</dbReference>
<dbReference type="InterPro" id="IPR035980">
    <property type="entry name" value="Ribosomal_bS6_sf"/>
</dbReference>
<comment type="caution">
    <text evidence="8">The sequence shown here is derived from an EMBL/GenBank/DDBJ whole genome shotgun (WGS) entry which is preliminary data.</text>
</comment>
<dbReference type="GO" id="GO:0022627">
    <property type="term" value="C:cytosolic small ribosomal subunit"/>
    <property type="evidence" value="ECO:0007669"/>
    <property type="project" value="TreeGrafter"/>
</dbReference>
<proteinExistence type="inferred from homology"/>
<evidence type="ECO:0000256" key="7">
    <source>
        <dbReference type="SAM" id="MobiDB-lite"/>
    </source>
</evidence>
<dbReference type="Proteomes" id="UP000503640">
    <property type="component" value="Unassembled WGS sequence"/>
</dbReference>
<dbReference type="SUPFAM" id="SSF54995">
    <property type="entry name" value="Ribosomal protein S6"/>
    <property type="match status" value="1"/>
</dbReference>
<evidence type="ECO:0000256" key="4">
    <source>
        <dbReference type="ARBA" id="ARBA00035104"/>
    </source>
</evidence>
<dbReference type="InterPro" id="IPR014717">
    <property type="entry name" value="Transl_elong_EF1B/ribsomal_bS6"/>
</dbReference>
<dbReference type="AlphaFoldDB" id="A0A7I9VQM8"/>
<dbReference type="GO" id="GO:0070181">
    <property type="term" value="F:small ribosomal subunit rRNA binding"/>
    <property type="evidence" value="ECO:0007669"/>
    <property type="project" value="TreeGrafter"/>
</dbReference>
<dbReference type="NCBIfam" id="TIGR00166">
    <property type="entry name" value="S6"/>
    <property type="match status" value="1"/>
</dbReference>
<dbReference type="PANTHER" id="PTHR21011">
    <property type="entry name" value="MITOCHONDRIAL 28S RIBOSOMAL PROTEIN S6"/>
    <property type="match status" value="1"/>
</dbReference>
<name>A0A7I9VQM8_9BACT</name>
<keyword evidence="9" id="KW-1185">Reference proteome</keyword>
<feature type="region of interest" description="Disordered" evidence="7">
    <location>
        <begin position="113"/>
        <end position="154"/>
    </location>
</feature>
<dbReference type="EMBL" id="BJTG01000008">
    <property type="protein sequence ID" value="GEJ58661.1"/>
    <property type="molecule type" value="Genomic_DNA"/>
</dbReference>
<dbReference type="InterPro" id="IPR000529">
    <property type="entry name" value="Ribosomal_bS6"/>
</dbReference>
<dbReference type="HAMAP" id="MF_00360">
    <property type="entry name" value="Ribosomal_bS6"/>
    <property type="match status" value="1"/>
</dbReference>
<reference evidence="9" key="1">
    <citation type="journal article" date="2020" name="Appl. Environ. Microbiol.">
        <title>Diazotrophic Anaeromyxobacter Isolates from Soils.</title>
        <authorList>
            <person name="Masuda Y."/>
            <person name="Yamanaka H."/>
            <person name="Xu Z.X."/>
            <person name="Shiratori Y."/>
            <person name="Aono T."/>
            <person name="Amachi S."/>
            <person name="Senoo K."/>
            <person name="Itoh H."/>
        </authorList>
    </citation>
    <scope>NUCLEOTIDE SEQUENCE [LARGE SCALE GENOMIC DNA]</scope>
    <source>
        <strain evidence="9">R267</strain>
    </source>
</reference>
<evidence type="ECO:0000256" key="2">
    <source>
        <dbReference type="ARBA" id="ARBA00022980"/>
    </source>
</evidence>
<keyword evidence="6" id="KW-0694">RNA-binding</keyword>
<dbReference type="RefSeq" id="WP_176067424.1">
    <property type="nucleotide sequence ID" value="NZ_BJTG01000008.1"/>
</dbReference>
<dbReference type="Gene3D" id="3.30.70.60">
    <property type="match status" value="1"/>
</dbReference>
<dbReference type="PANTHER" id="PTHR21011:SF1">
    <property type="entry name" value="SMALL RIBOSOMAL SUBUNIT PROTEIN BS6M"/>
    <property type="match status" value="1"/>
</dbReference>
<evidence type="ECO:0000256" key="6">
    <source>
        <dbReference type="HAMAP-Rule" id="MF_00360"/>
    </source>
</evidence>